<evidence type="ECO:0000313" key="5">
    <source>
        <dbReference type="Proteomes" id="UP001524642"/>
    </source>
</evidence>
<dbReference type="InterPro" id="IPR036188">
    <property type="entry name" value="FAD/NAD-bd_sf"/>
</dbReference>
<dbReference type="Proteomes" id="UP001524642">
    <property type="component" value="Unassembled WGS sequence"/>
</dbReference>
<dbReference type="InterPro" id="IPR050641">
    <property type="entry name" value="RIFMO-like"/>
</dbReference>
<dbReference type="PRINTS" id="PR00420">
    <property type="entry name" value="RNGMNOXGNASE"/>
</dbReference>
<dbReference type="EMBL" id="JANJOU010000004">
    <property type="protein sequence ID" value="MCR0982024.1"/>
    <property type="molecule type" value="Genomic_DNA"/>
</dbReference>
<sequence>MSQRNATRTQVGIVGCGPAGLFLAHLLHRAGIESVIVENRTREAVEGTIRAGLLEHWVTELMRDMGLGDRMAQEGHAHDGITLQYGATRFHLPLAELTGGKRVTLYPQHEVLIDLIAPRLADGGTIHFGVSETAFQDIDTDRPRITFRHPDGTPDELACDYVVGADGFHGPGRRAIPAADRREYDRTYPFGWLGVLAHAPLSWHELIYARHEEGFALLTTRTPEIQRLYIQCDPRDDIANWPDERIWAALHRRLETAGSWRLAEGQIFQKGIIPLRSFVCETMRHGRLFLAGDAAHIVPPTGAKGLNLAVADVLVLSRALEAAIRRNDESGLDSYPATALRRVWKAERFSWMMTTMLHVDAAESPFEQRIRMADLDFLAGSRNAQAALAENYVGLPLEA</sequence>
<evidence type="ECO:0000256" key="1">
    <source>
        <dbReference type="ARBA" id="ARBA00022630"/>
    </source>
</evidence>
<gene>
    <name evidence="4" type="ORF">NRP21_08190</name>
</gene>
<proteinExistence type="predicted"/>
<keyword evidence="1" id="KW-0285">Flavoprotein</keyword>
<accession>A0ABT1X504</accession>
<dbReference type="SUPFAM" id="SSF54373">
    <property type="entry name" value="FAD-linked reductases, C-terminal domain"/>
    <property type="match status" value="1"/>
</dbReference>
<feature type="domain" description="FAD-binding" evidence="3">
    <location>
        <begin position="8"/>
        <end position="350"/>
    </location>
</feature>
<keyword evidence="2" id="KW-0274">FAD</keyword>
<comment type="caution">
    <text evidence="4">The sequence shown here is derived from an EMBL/GenBank/DDBJ whole genome shotgun (WGS) entry which is preliminary data.</text>
</comment>
<reference evidence="4 5" key="1">
    <citation type="submission" date="2022-06" db="EMBL/GenBank/DDBJ databases">
        <title>Roseomonas CN29.</title>
        <authorList>
            <person name="Cheng Y."/>
            <person name="He X."/>
        </authorList>
    </citation>
    <scope>NUCLEOTIDE SEQUENCE [LARGE SCALE GENOMIC DNA]</scope>
    <source>
        <strain evidence="4 5">CN29</strain>
    </source>
</reference>
<dbReference type="PANTHER" id="PTHR43004">
    <property type="entry name" value="TRK SYSTEM POTASSIUM UPTAKE PROTEIN"/>
    <property type="match status" value="1"/>
</dbReference>
<dbReference type="Gene3D" id="3.50.50.60">
    <property type="entry name" value="FAD/NAD(P)-binding domain"/>
    <property type="match status" value="1"/>
</dbReference>
<protein>
    <submittedName>
        <fullName evidence="4">4-hydroxybenzoate 3-monooxygenase</fullName>
    </submittedName>
</protein>
<evidence type="ECO:0000313" key="4">
    <source>
        <dbReference type="EMBL" id="MCR0982024.1"/>
    </source>
</evidence>
<dbReference type="RefSeq" id="WP_257715692.1">
    <property type="nucleotide sequence ID" value="NZ_JANJOU010000004.1"/>
</dbReference>
<keyword evidence="5" id="KW-1185">Reference proteome</keyword>
<dbReference type="Gene3D" id="3.30.9.10">
    <property type="entry name" value="D-Amino Acid Oxidase, subunit A, domain 2"/>
    <property type="match status" value="1"/>
</dbReference>
<dbReference type="SUPFAM" id="SSF51905">
    <property type="entry name" value="FAD/NAD(P)-binding domain"/>
    <property type="match status" value="1"/>
</dbReference>
<dbReference type="NCBIfam" id="NF006091">
    <property type="entry name" value="PRK08243.1"/>
    <property type="match status" value="1"/>
</dbReference>
<dbReference type="PANTHER" id="PTHR43004:SF3">
    <property type="entry name" value="P-HYDROXYBENZOATE HYDROXYLASE"/>
    <property type="match status" value="1"/>
</dbReference>
<evidence type="ECO:0000259" key="3">
    <source>
        <dbReference type="Pfam" id="PF01494"/>
    </source>
</evidence>
<organism evidence="4 5">
    <name type="scientific">Roseomonas populi</name>
    <dbReference type="NCBI Taxonomy" id="3121582"/>
    <lineage>
        <taxon>Bacteria</taxon>
        <taxon>Pseudomonadati</taxon>
        <taxon>Pseudomonadota</taxon>
        <taxon>Alphaproteobacteria</taxon>
        <taxon>Acetobacterales</taxon>
        <taxon>Roseomonadaceae</taxon>
        <taxon>Roseomonas</taxon>
    </lineage>
</organism>
<dbReference type="Pfam" id="PF01494">
    <property type="entry name" value="FAD_binding_3"/>
    <property type="match status" value="1"/>
</dbReference>
<name>A0ABT1X504_9PROT</name>
<dbReference type="InterPro" id="IPR002938">
    <property type="entry name" value="FAD-bd"/>
</dbReference>
<evidence type="ECO:0000256" key="2">
    <source>
        <dbReference type="ARBA" id="ARBA00022827"/>
    </source>
</evidence>